<dbReference type="SMART" id="SM00324">
    <property type="entry name" value="RhoGAP"/>
    <property type="match status" value="1"/>
</dbReference>
<feature type="region of interest" description="Disordered" evidence="1">
    <location>
        <begin position="629"/>
        <end position="665"/>
    </location>
</feature>
<organism evidence="3 4">
    <name type="scientific">Acrobeloides nanus</name>
    <dbReference type="NCBI Taxonomy" id="290746"/>
    <lineage>
        <taxon>Eukaryota</taxon>
        <taxon>Metazoa</taxon>
        <taxon>Ecdysozoa</taxon>
        <taxon>Nematoda</taxon>
        <taxon>Chromadorea</taxon>
        <taxon>Rhabditida</taxon>
        <taxon>Tylenchina</taxon>
        <taxon>Cephalobomorpha</taxon>
        <taxon>Cephaloboidea</taxon>
        <taxon>Cephalobidae</taxon>
        <taxon>Acrobeloides</taxon>
    </lineage>
</organism>
<feature type="compositionally biased region" description="Pro residues" evidence="1">
    <location>
        <begin position="734"/>
        <end position="746"/>
    </location>
</feature>
<dbReference type="PROSITE" id="PS50238">
    <property type="entry name" value="RHOGAP"/>
    <property type="match status" value="1"/>
</dbReference>
<dbReference type="InterPro" id="IPR000198">
    <property type="entry name" value="RhoGAP_dom"/>
</dbReference>
<feature type="region of interest" description="Disordered" evidence="1">
    <location>
        <begin position="361"/>
        <end position="550"/>
    </location>
</feature>
<feature type="compositionally biased region" description="Basic and acidic residues" evidence="1">
    <location>
        <begin position="311"/>
        <end position="334"/>
    </location>
</feature>
<sequence>MAEPIYHIKNMKICQKAPTNPAAIPLRLDNVAAYNLDIDVGDKKVSTIITLHQVPSFIVEAFTRLQSNDAWNIEGIFRKEGNVNRIRNVMPVYFGCAQIPPECTTHDICTLIKRFFREIKTPVFGDKQRNILKFAETLKDKTLVDSIMLLIHNLPPCHIGTIGYLMRLLKEVSDNWECHQMTVDNLATVFAPSLFRDETPPLQSSSTKKKLGSQDNLLSIMRTMNDRQTTVIKLLIQNSHLIGMPKLYYKATRKPSDLKKHEMKLLNSSVASKEFGVVARNKISPRSTSENPVKRIPSYSSSSSSALVDMHQTEQNEEKNKLNKRYSMKDGSAKKDRRRSNSVVRLFSEVRNVLAGRRSSGAGLVQSDNPPRFLDTIPATPQRISMDPEPSPHASPAQMTQLAQVERQSRNESPKCVNPNAAKFPLRTPSGRKVREVMRERTPIVRPPLPNWNEFSRDDDKKENSSIVRRTSSKRSSDANQSILSSSSHNKRPPTDISAISPLPSNGKTTSSPTVKDSRHVVDRARRHTAPVKRSLQRNKPNSVNSGLVEPKNRRSNTIVLNGTGEMAVRRPRIIKRPSKRRSNECLGSSHTETDTDDEIYENKNMSLFGVSPAGDNAGDILEKKGMVARQRRVRRQKTKQSLKISFDDSSPMSLESPSSTMKEQNTLLIESGAQTSTEKFIKAQLTPMSSISPKLPEKKSRNDNEPPDVSMPSDAYSSDDYLGMKSLISAHETPPPLPSIPPPSVTPQAGQQSSSPTKSKRSSKLEREQNEVVHLSQQTREKNSCNRNVVSPRKNFESQAEAGTSTKVEILPSGTTVFVADESRPHTSSAVQHTPKRYTSPNYVKFRKPVAKLNLNDDNPSPGFSNSKTFAQKITEAQSSSDLPMHDFQPYPSANLSNRPSLAFFQRNNRGFVRQRVSQFANFDKMLESIPSNRSSSNDINEQYEFVKPVAPPAAHNLIPGELRRSAGDTVVAKRAIVLEHKAKSIRQQTSFKVVRCTKRLRSTKFYSPRRIGERRDSTVNREGLSQAISRLSIGFNSDGLDDKRRLDAQTRTSSPKLTPSRRNMASNNPRKVQLHRQRSPTHLHKEKRKLLIIPETEINL</sequence>
<evidence type="ECO:0000313" key="4">
    <source>
        <dbReference type="WBParaSite" id="ACRNAN_scaffold255.g17451.t3"/>
    </source>
</evidence>
<feature type="compositionally biased region" description="Polar residues" evidence="1">
    <location>
        <begin position="478"/>
        <end position="488"/>
    </location>
</feature>
<feature type="compositionally biased region" description="Basic residues" evidence="1">
    <location>
        <begin position="1074"/>
        <end position="1086"/>
    </location>
</feature>
<dbReference type="InterPro" id="IPR008936">
    <property type="entry name" value="Rho_GTPase_activation_prot"/>
</dbReference>
<feature type="compositionally biased region" description="Polar residues" evidence="1">
    <location>
        <begin position="1051"/>
        <end position="1072"/>
    </location>
</feature>
<protein>
    <submittedName>
        <fullName evidence="4">Rho-GAP domain-containing protein</fullName>
    </submittedName>
</protein>
<reference evidence="4" key="1">
    <citation type="submission" date="2022-11" db="UniProtKB">
        <authorList>
            <consortium name="WormBaseParasite"/>
        </authorList>
    </citation>
    <scope>IDENTIFICATION</scope>
</reference>
<dbReference type="Proteomes" id="UP000887540">
    <property type="component" value="Unplaced"/>
</dbReference>
<keyword evidence="3" id="KW-1185">Reference proteome</keyword>
<feature type="compositionally biased region" description="Polar residues" evidence="1">
    <location>
        <begin position="503"/>
        <end position="515"/>
    </location>
</feature>
<feature type="region of interest" description="Disordered" evidence="1">
    <location>
        <begin position="1041"/>
        <end position="1086"/>
    </location>
</feature>
<dbReference type="Gene3D" id="1.10.555.10">
    <property type="entry name" value="Rho GTPase activation protein"/>
    <property type="match status" value="1"/>
</dbReference>
<evidence type="ECO:0000256" key="1">
    <source>
        <dbReference type="SAM" id="MobiDB-lite"/>
    </source>
</evidence>
<dbReference type="GO" id="GO:0005096">
    <property type="term" value="F:GTPase activator activity"/>
    <property type="evidence" value="ECO:0007669"/>
    <property type="project" value="TreeGrafter"/>
</dbReference>
<name>A0A914DHR6_9BILA</name>
<feature type="compositionally biased region" description="Basic residues" evidence="1">
    <location>
        <begin position="525"/>
        <end position="537"/>
    </location>
</feature>
<dbReference type="GO" id="GO:0007165">
    <property type="term" value="P:signal transduction"/>
    <property type="evidence" value="ECO:0007669"/>
    <property type="project" value="InterPro"/>
</dbReference>
<evidence type="ECO:0000313" key="3">
    <source>
        <dbReference type="Proteomes" id="UP000887540"/>
    </source>
</evidence>
<evidence type="ECO:0000259" key="2">
    <source>
        <dbReference type="PROSITE" id="PS50238"/>
    </source>
</evidence>
<dbReference type="AlphaFoldDB" id="A0A914DHR6"/>
<dbReference type="Pfam" id="PF00620">
    <property type="entry name" value="RhoGAP"/>
    <property type="match status" value="1"/>
</dbReference>
<feature type="region of interest" description="Disordered" evidence="1">
    <location>
        <begin position="685"/>
        <end position="786"/>
    </location>
</feature>
<dbReference type="WBParaSite" id="ACRNAN_scaffold255.g17451.t3">
    <property type="protein sequence ID" value="ACRNAN_scaffold255.g17451.t3"/>
    <property type="gene ID" value="ACRNAN_scaffold255.g17451"/>
</dbReference>
<feature type="compositionally biased region" description="Basic and acidic residues" evidence="1">
    <location>
        <begin position="433"/>
        <end position="443"/>
    </location>
</feature>
<accession>A0A914DHR6</accession>
<dbReference type="PANTHER" id="PTHR15670:SF4">
    <property type="entry name" value="RHO GTPASE-ACTIVATING PROTEIN 11A"/>
    <property type="match status" value="1"/>
</dbReference>
<feature type="compositionally biased region" description="Low complexity" evidence="1">
    <location>
        <begin position="650"/>
        <end position="660"/>
    </location>
</feature>
<feature type="region of interest" description="Disordered" evidence="1">
    <location>
        <begin position="282"/>
        <end position="341"/>
    </location>
</feature>
<feature type="compositionally biased region" description="Basic and acidic residues" evidence="1">
    <location>
        <begin position="455"/>
        <end position="464"/>
    </location>
</feature>
<proteinExistence type="predicted"/>
<feature type="domain" description="Rho-GAP" evidence="2">
    <location>
        <begin position="43"/>
        <end position="243"/>
    </location>
</feature>
<dbReference type="PANTHER" id="PTHR15670">
    <property type="entry name" value="RHO GTPASE ACTIVATING PROTEIN 11A"/>
    <property type="match status" value="1"/>
</dbReference>
<dbReference type="SUPFAM" id="SSF48350">
    <property type="entry name" value="GTPase activation domain, GAP"/>
    <property type="match status" value="1"/>
</dbReference>
<dbReference type="InterPro" id="IPR042869">
    <property type="entry name" value="ARHGAP11A/B"/>
</dbReference>
<feature type="compositionally biased region" description="Basic residues" evidence="1">
    <location>
        <begin position="630"/>
        <end position="641"/>
    </location>
</feature>
<dbReference type="CDD" id="cd00159">
    <property type="entry name" value="RhoGAP"/>
    <property type="match status" value="1"/>
</dbReference>
<feature type="compositionally biased region" description="Basic and acidic residues" evidence="1">
    <location>
        <begin position="696"/>
        <end position="705"/>
    </location>
</feature>